<keyword evidence="2" id="KW-0547">Nucleotide-binding</keyword>
<dbReference type="InterPro" id="IPR005225">
    <property type="entry name" value="Small_GTP-bd"/>
</dbReference>
<dbReference type="PROSITE" id="PS51419">
    <property type="entry name" value="RAB"/>
    <property type="match status" value="1"/>
</dbReference>
<sequence length="251" mass="27441">MAGLRLPPETFGADDSVIKIVVVGDGSVGKTCMLMSYTSNQFPTDYVPTIFDNYSAVVLCNGKEVPIELWDTAGQEDYKRLRALSYWNADVFILAFSLVAPASFENVAVKWVPDLRASNPETPIVLVGTKLDLRESYPVVKELEARGETAITAEMGRRLATEIGAIQYLECSALTQVGLKAVFDAAILAGMARRRDRPNRGQAGVAGSEIRKQAQRMNTPRDQGDTHTKPSSKATEGDRHAQRQDACCSIQ</sequence>
<dbReference type="PRINTS" id="PR00449">
    <property type="entry name" value="RASTRNSFRMNG"/>
</dbReference>
<dbReference type="InterPro" id="IPR001806">
    <property type="entry name" value="Small_GTPase"/>
</dbReference>
<comment type="similarity">
    <text evidence="1">Belongs to the small GTPase superfamily. Rho family.</text>
</comment>
<evidence type="ECO:0000256" key="2">
    <source>
        <dbReference type="ARBA" id="ARBA00022741"/>
    </source>
</evidence>
<dbReference type="PROSITE" id="PS51421">
    <property type="entry name" value="RAS"/>
    <property type="match status" value="1"/>
</dbReference>
<dbReference type="InterPro" id="IPR003578">
    <property type="entry name" value="Small_GTPase_Rho"/>
</dbReference>
<evidence type="ECO:0000313" key="6">
    <source>
        <dbReference type="Proteomes" id="UP000530660"/>
    </source>
</evidence>
<dbReference type="SMART" id="SM00175">
    <property type="entry name" value="RAB"/>
    <property type="match status" value="1"/>
</dbReference>
<dbReference type="GO" id="GO:0005525">
    <property type="term" value="F:GTP binding"/>
    <property type="evidence" value="ECO:0007669"/>
    <property type="project" value="UniProtKB-KW"/>
</dbReference>
<dbReference type="SMART" id="SM00176">
    <property type="entry name" value="RAN"/>
    <property type="match status" value="1"/>
</dbReference>
<organism evidence="5 6">
    <name type="scientific">Cyanidiococcus yangmingshanensis</name>
    <dbReference type="NCBI Taxonomy" id="2690220"/>
    <lineage>
        <taxon>Eukaryota</taxon>
        <taxon>Rhodophyta</taxon>
        <taxon>Bangiophyceae</taxon>
        <taxon>Cyanidiales</taxon>
        <taxon>Cyanidiaceae</taxon>
        <taxon>Cyanidiococcus</taxon>
    </lineage>
</organism>
<dbReference type="Gene3D" id="3.40.50.300">
    <property type="entry name" value="P-loop containing nucleotide triphosphate hydrolases"/>
    <property type="match status" value="1"/>
</dbReference>
<dbReference type="PROSITE" id="PS51420">
    <property type="entry name" value="RHO"/>
    <property type="match status" value="1"/>
</dbReference>
<dbReference type="OrthoDB" id="8830751at2759"/>
<evidence type="ECO:0000256" key="3">
    <source>
        <dbReference type="ARBA" id="ARBA00023134"/>
    </source>
</evidence>
<dbReference type="Pfam" id="PF00071">
    <property type="entry name" value="Ras"/>
    <property type="match status" value="1"/>
</dbReference>
<keyword evidence="6" id="KW-1185">Reference proteome</keyword>
<name>A0A7J7IEL2_9RHOD</name>
<dbReference type="InterPro" id="IPR027417">
    <property type="entry name" value="P-loop_NTPase"/>
</dbReference>
<dbReference type="NCBIfam" id="TIGR00231">
    <property type="entry name" value="small_GTP"/>
    <property type="match status" value="1"/>
</dbReference>
<dbReference type="SMART" id="SM00173">
    <property type="entry name" value="RAS"/>
    <property type="match status" value="1"/>
</dbReference>
<dbReference type="EMBL" id="VWRR01000014">
    <property type="protein sequence ID" value="KAF6001533.1"/>
    <property type="molecule type" value="Genomic_DNA"/>
</dbReference>
<dbReference type="SMART" id="SM00174">
    <property type="entry name" value="RHO"/>
    <property type="match status" value="1"/>
</dbReference>
<protein>
    <submittedName>
        <fullName evidence="5">Rho GTPase protein rac1</fullName>
    </submittedName>
</protein>
<evidence type="ECO:0000256" key="4">
    <source>
        <dbReference type="SAM" id="MobiDB-lite"/>
    </source>
</evidence>
<reference evidence="5 6" key="1">
    <citation type="journal article" date="2020" name="J. Phycol.">
        <title>Comparative genome analysis reveals Cyanidiococcus gen. nov., a new extremophilic red algal genus sister to Cyanidioschyzon (Cyanidioschyzonaceae, Rhodophyta).</title>
        <authorList>
            <person name="Liu S.-L."/>
            <person name="Chiang Y.-R."/>
            <person name="Yoon H.S."/>
            <person name="Fu H.-Y."/>
        </authorList>
    </citation>
    <scope>NUCLEOTIDE SEQUENCE [LARGE SCALE GENOMIC DNA]</scope>
    <source>
        <strain evidence="5 6">THAL066</strain>
    </source>
</reference>
<gene>
    <name evidence="5" type="primary">RAC1</name>
    <name evidence="5" type="ORF">F1559_002811</name>
</gene>
<feature type="region of interest" description="Disordered" evidence="4">
    <location>
        <begin position="195"/>
        <end position="251"/>
    </location>
</feature>
<dbReference type="GO" id="GO:0003924">
    <property type="term" value="F:GTPase activity"/>
    <property type="evidence" value="ECO:0007669"/>
    <property type="project" value="InterPro"/>
</dbReference>
<dbReference type="SUPFAM" id="SSF52540">
    <property type="entry name" value="P-loop containing nucleoside triphosphate hydrolases"/>
    <property type="match status" value="1"/>
</dbReference>
<proteinExistence type="inferred from homology"/>
<evidence type="ECO:0000313" key="5">
    <source>
        <dbReference type="EMBL" id="KAF6001533.1"/>
    </source>
</evidence>
<dbReference type="PANTHER" id="PTHR24072">
    <property type="entry name" value="RHO FAMILY GTPASE"/>
    <property type="match status" value="1"/>
</dbReference>
<comment type="caution">
    <text evidence="5">The sequence shown here is derived from an EMBL/GenBank/DDBJ whole genome shotgun (WGS) entry which is preliminary data.</text>
</comment>
<keyword evidence="3" id="KW-0342">GTP-binding</keyword>
<dbReference type="CDD" id="cd00157">
    <property type="entry name" value="Rho"/>
    <property type="match status" value="1"/>
</dbReference>
<dbReference type="AlphaFoldDB" id="A0A7J7IEL2"/>
<dbReference type="GO" id="GO:0007264">
    <property type="term" value="P:small GTPase-mediated signal transduction"/>
    <property type="evidence" value="ECO:0007669"/>
    <property type="project" value="InterPro"/>
</dbReference>
<evidence type="ECO:0000256" key="1">
    <source>
        <dbReference type="ARBA" id="ARBA00010142"/>
    </source>
</evidence>
<dbReference type="Proteomes" id="UP000530660">
    <property type="component" value="Unassembled WGS sequence"/>
</dbReference>
<dbReference type="FunFam" id="3.40.50.300:FF:001179">
    <property type="entry name" value="Rho family GTPase"/>
    <property type="match status" value="1"/>
</dbReference>
<accession>A0A7J7IEL2</accession>